<evidence type="ECO:0000259" key="5">
    <source>
        <dbReference type="PROSITE" id="PS50075"/>
    </source>
</evidence>
<dbReference type="GO" id="GO:0044550">
    <property type="term" value="P:secondary metabolite biosynthetic process"/>
    <property type="evidence" value="ECO:0007669"/>
    <property type="project" value="TreeGrafter"/>
</dbReference>
<dbReference type="CDD" id="cd05930">
    <property type="entry name" value="A_NRPS"/>
    <property type="match status" value="1"/>
</dbReference>
<dbReference type="InterPro" id="IPR025110">
    <property type="entry name" value="AMP-bd_C"/>
</dbReference>
<dbReference type="RefSeq" id="WP_136895521.1">
    <property type="nucleotide sequence ID" value="NZ_SWJE01000007.1"/>
</dbReference>
<dbReference type="Gene3D" id="3.40.50.12780">
    <property type="entry name" value="N-terminal domain of ligase-like"/>
    <property type="match status" value="1"/>
</dbReference>
<dbReference type="OrthoDB" id="6297021at2"/>
<dbReference type="FunFam" id="3.40.50.980:FF:000001">
    <property type="entry name" value="Non-ribosomal peptide synthetase"/>
    <property type="match status" value="1"/>
</dbReference>
<evidence type="ECO:0000313" key="6">
    <source>
        <dbReference type="EMBL" id="TKC88300.1"/>
    </source>
</evidence>
<dbReference type="Pfam" id="PF00668">
    <property type="entry name" value="Condensation"/>
    <property type="match status" value="1"/>
</dbReference>
<dbReference type="PROSITE" id="PS00012">
    <property type="entry name" value="PHOSPHOPANTETHEINE"/>
    <property type="match status" value="1"/>
</dbReference>
<dbReference type="SUPFAM" id="SSF52777">
    <property type="entry name" value="CoA-dependent acyltransferases"/>
    <property type="match status" value="2"/>
</dbReference>
<dbReference type="Gene3D" id="3.30.559.30">
    <property type="entry name" value="Nonribosomal peptide synthetase, condensation domain"/>
    <property type="match status" value="1"/>
</dbReference>
<dbReference type="InterPro" id="IPR029058">
    <property type="entry name" value="AB_hydrolase_fold"/>
</dbReference>
<comment type="caution">
    <text evidence="6">The sequence shown here is derived from an EMBL/GenBank/DDBJ whole genome shotgun (WGS) entry which is preliminary data.</text>
</comment>
<dbReference type="EMBL" id="SWJE01000007">
    <property type="protein sequence ID" value="TKC88300.1"/>
    <property type="molecule type" value="Genomic_DNA"/>
</dbReference>
<feature type="region of interest" description="Disordered" evidence="4">
    <location>
        <begin position="282"/>
        <end position="301"/>
    </location>
</feature>
<dbReference type="InterPro" id="IPR045851">
    <property type="entry name" value="AMP-bd_C_sf"/>
</dbReference>
<dbReference type="SUPFAM" id="SSF53474">
    <property type="entry name" value="alpha/beta-Hydrolases"/>
    <property type="match status" value="1"/>
</dbReference>
<dbReference type="GO" id="GO:0043041">
    <property type="term" value="P:amino acid activation for nonribosomal peptide biosynthetic process"/>
    <property type="evidence" value="ECO:0007669"/>
    <property type="project" value="TreeGrafter"/>
</dbReference>
<reference evidence="6 7" key="1">
    <citation type="submission" date="2019-04" db="EMBL/GenBank/DDBJ databases">
        <title>Trinickia sp. 7GSK02, isolated from subtropical forest soil.</title>
        <authorList>
            <person name="Gao Z.-H."/>
            <person name="Qiu L.-H."/>
        </authorList>
    </citation>
    <scope>NUCLEOTIDE SEQUENCE [LARGE SCALE GENOMIC DNA]</scope>
    <source>
        <strain evidence="6 7">7GSK02</strain>
    </source>
</reference>
<proteinExistence type="predicted"/>
<evidence type="ECO:0000256" key="1">
    <source>
        <dbReference type="ARBA" id="ARBA00001957"/>
    </source>
</evidence>
<dbReference type="SMART" id="SM00823">
    <property type="entry name" value="PKS_PP"/>
    <property type="match status" value="1"/>
</dbReference>
<dbReference type="InterPro" id="IPR001242">
    <property type="entry name" value="Condensation_dom"/>
</dbReference>
<dbReference type="InterPro" id="IPR009081">
    <property type="entry name" value="PP-bd_ACP"/>
</dbReference>
<protein>
    <submittedName>
        <fullName evidence="6">Amino acid adenylation domain-containing protein</fullName>
    </submittedName>
</protein>
<dbReference type="SUPFAM" id="SSF56801">
    <property type="entry name" value="Acetyl-CoA synthetase-like"/>
    <property type="match status" value="1"/>
</dbReference>
<comment type="cofactor">
    <cofactor evidence="1">
        <name>pantetheine 4'-phosphate</name>
        <dbReference type="ChEBI" id="CHEBI:47942"/>
    </cofactor>
</comment>
<dbReference type="GO" id="GO:0031177">
    <property type="term" value="F:phosphopantetheine binding"/>
    <property type="evidence" value="ECO:0007669"/>
    <property type="project" value="InterPro"/>
</dbReference>
<feature type="domain" description="Carrier" evidence="5">
    <location>
        <begin position="1036"/>
        <end position="1111"/>
    </location>
</feature>
<evidence type="ECO:0000256" key="3">
    <source>
        <dbReference type="ARBA" id="ARBA00022553"/>
    </source>
</evidence>
<dbReference type="InterPro" id="IPR042099">
    <property type="entry name" value="ANL_N_sf"/>
</dbReference>
<dbReference type="PRINTS" id="PR00154">
    <property type="entry name" value="AMPBINDING"/>
</dbReference>
<dbReference type="SMART" id="SM00824">
    <property type="entry name" value="PKS_TE"/>
    <property type="match status" value="1"/>
</dbReference>
<dbReference type="PROSITE" id="PS50075">
    <property type="entry name" value="CARRIER"/>
    <property type="match status" value="1"/>
</dbReference>
<dbReference type="Pfam" id="PF00501">
    <property type="entry name" value="AMP-binding"/>
    <property type="match status" value="1"/>
</dbReference>
<dbReference type="InterPro" id="IPR000873">
    <property type="entry name" value="AMP-dep_synth/lig_dom"/>
</dbReference>
<dbReference type="Gene3D" id="3.30.559.10">
    <property type="entry name" value="Chloramphenicol acetyltransferase-like domain"/>
    <property type="match status" value="1"/>
</dbReference>
<dbReference type="Pfam" id="PF00975">
    <property type="entry name" value="Thioesterase"/>
    <property type="match status" value="1"/>
</dbReference>
<gene>
    <name evidence="6" type="ORF">FAZ69_14210</name>
</gene>
<evidence type="ECO:0000313" key="7">
    <source>
        <dbReference type="Proteomes" id="UP000305539"/>
    </source>
</evidence>
<dbReference type="PANTHER" id="PTHR45527">
    <property type="entry name" value="NONRIBOSOMAL PEPTIDE SYNTHETASE"/>
    <property type="match status" value="1"/>
</dbReference>
<dbReference type="PANTHER" id="PTHR45527:SF1">
    <property type="entry name" value="FATTY ACID SYNTHASE"/>
    <property type="match status" value="1"/>
</dbReference>
<dbReference type="InterPro" id="IPR020459">
    <property type="entry name" value="AMP-binding"/>
</dbReference>
<dbReference type="InterPro" id="IPR023213">
    <property type="entry name" value="CAT-like_dom_sf"/>
</dbReference>
<dbReference type="InterPro" id="IPR020806">
    <property type="entry name" value="PKS_PP-bd"/>
</dbReference>
<dbReference type="InterPro" id="IPR020802">
    <property type="entry name" value="TesA-like"/>
</dbReference>
<dbReference type="Gene3D" id="1.10.1200.10">
    <property type="entry name" value="ACP-like"/>
    <property type="match status" value="1"/>
</dbReference>
<sequence length="1412" mass="153630">MKLREILALAEARGIALSAKEGRLFAKPTGSQRLDGEFRTILSDHKAALLEWLEREARGDSTLSALIDAALPSDAPSGAASSTQARLWYLEQVLGERCPYNEQLEIALHGALDTDALQRAFDALVSRHQALRSRFVQDAEGLVVLETAQAATVPIVLEDLSTYTGGDLAQAVDAVSLEEGRRRFELAREPLVRLRLLRLAPENHLLLMTLHHIVMDGSSMAILYDELTTLYNGRVSGAPAQLPPQPIGYLDYARCLARWQRSGNCSKSLDVWEAKLAGLSGRKTVPPDHERQETPGFRGGVEHFEVPPQLGRQLSQLAGSEGATLYMALFAAFKILLTRYTDETDLAVATPVANRPHPDLERVFGLFANTLVIRSELEAAGSFRQVLGVVRHSILEAFEHQHVPFDQIVERIKPERVGLAMPLTQVMFVMQPATRRLALAGLEAEVRGPRHLGYAKFDLTLSMTRCANGALSGHCEYDADLYEAATIKRFVSQYVALLQSIVERPDEVIGALPLTSERERSAMMAAHRVNHPQHEFVFDLFERQAARAPAHEAIVCKEQRVSYGDALATINRIANFLAQTGLEPGARVGLHLEKSALAVMALFAIWKAGAVYVPIDPALPDERVRYLIDDTGMTVLLTGSPSAAALAGEKTRTIVLDESWAAIEAQSPLYAHPLPRTTESLAYILYTSGTTGKPKGVMVRHRSVTNLAFAAAATHAIDSRSRVLQFTSFSFDPSIEQIVTTLCHGGTVFPVSTHDVVPGSDLSAFIRDHAITHANLTPSALTLMPHEGLPELRCVISGGERCTPALVERWGRGRRFLNCYGPTEATVTATAALCAPGDRQITIGRPLDNVECHVFDANRMPVPPGVIGELYIGGAGVAAGYWQRPDLTAASFVADPLDPAGRLYKTGDMVRRLADGRIAFVGRKDGQVKIRGQRVELGEIEAALDGLDGVVDSRVAVRDVPQRGETLLAYVLSPNGMPLDTDALLASLEARLPRYMVPSAIVVLREFPLTVTGKIDSRALPLPDFRAMPKKAKVSAPSTSTEKHVAEVWKEVLGHDVDDIDADFFRLGGHSLAAVRLIAALRTRLGTGLPLATMLSGPTVRQISKHLDSMRAPQDEWTPLLTLEAGGGRTPVFCVHPAGGTVSCFKPLAATLAERGHPVFGFQPRGFEPGQIPQRSITEMAAFYVEHLLAQHPQGSCVLIGYSAGGAIAHEMARQLTAANRRVDLVGLIDTYLFERDETIGKADETDWLLWWLSDGIHAAPGWDEAKAAGRLAGVPLAMRLETAVEYAKAAGAFPHELDLESIRRMIDTYRQHCTALAGYRPSASPAQRLLLLRAAERTAGPAARQRGLAWPRQPGDALIERIVPGRHETMLSPPHVGNVIDVLAEFLEPGMPRHAALAHVDDALSACTSDQ</sequence>
<dbReference type="InterPro" id="IPR010071">
    <property type="entry name" value="AA_adenyl_dom"/>
</dbReference>
<accession>A0A4V5PIQ1</accession>
<dbReference type="Pfam" id="PF13193">
    <property type="entry name" value="AMP-binding_C"/>
    <property type="match status" value="1"/>
</dbReference>
<organism evidence="6 7">
    <name type="scientific">Trinickia terrae</name>
    <dbReference type="NCBI Taxonomy" id="2571161"/>
    <lineage>
        <taxon>Bacteria</taxon>
        <taxon>Pseudomonadati</taxon>
        <taxon>Pseudomonadota</taxon>
        <taxon>Betaproteobacteria</taxon>
        <taxon>Burkholderiales</taxon>
        <taxon>Burkholderiaceae</taxon>
        <taxon>Trinickia</taxon>
    </lineage>
</organism>
<evidence type="ECO:0000256" key="4">
    <source>
        <dbReference type="SAM" id="MobiDB-lite"/>
    </source>
</evidence>
<dbReference type="Gene3D" id="3.30.300.30">
    <property type="match status" value="1"/>
</dbReference>
<keyword evidence="3" id="KW-0597">Phosphoprotein</keyword>
<dbReference type="InterPro" id="IPR036736">
    <property type="entry name" value="ACP-like_sf"/>
</dbReference>
<dbReference type="PROSITE" id="PS00455">
    <property type="entry name" value="AMP_BINDING"/>
    <property type="match status" value="1"/>
</dbReference>
<dbReference type="Proteomes" id="UP000305539">
    <property type="component" value="Unassembled WGS sequence"/>
</dbReference>
<dbReference type="GO" id="GO:0005737">
    <property type="term" value="C:cytoplasm"/>
    <property type="evidence" value="ECO:0007669"/>
    <property type="project" value="TreeGrafter"/>
</dbReference>
<dbReference type="GO" id="GO:0003824">
    <property type="term" value="F:catalytic activity"/>
    <property type="evidence" value="ECO:0007669"/>
    <property type="project" value="InterPro"/>
</dbReference>
<keyword evidence="7" id="KW-1185">Reference proteome</keyword>
<dbReference type="Pfam" id="PF00550">
    <property type="entry name" value="PP-binding"/>
    <property type="match status" value="1"/>
</dbReference>
<dbReference type="CDD" id="cd19531">
    <property type="entry name" value="LCL_NRPS-like"/>
    <property type="match status" value="1"/>
</dbReference>
<dbReference type="SUPFAM" id="SSF47336">
    <property type="entry name" value="ACP-like"/>
    <property type="match status" value="1"/>
</dbReference>
<dbReference type="InterPro" id="IPR001031">
    <property type="entry name" value="Thioesterase"/>
</dbReference>
<dbReference type="FunFam" id="3.40.50.12780:FF:000012">
    <property type="entry name" value="Non-ribosomal peptide synthetase"/>
    <property type="match status" value="1"/>
</dbReference>
<dbReference type="InterPro" id="IPR020845">
    <property type="entry name" value="AMP-binding_CS"/>
</dbReference>
<dbReference type="NCBIfam" id="TIGR01733">
    <property type="entry name" value="AA-adenyl-dom"/>
    <property type="match status" value="1"/>
</dbReference>
<dbReference type="InterPro" id="IPR006162">
    <property type="entry name" value="Ppantetheine_attach_site"/>
</dbReference>
<dbReference type="Gene3D" id="3.40.50.1820">
    <property type="entry name" value="alpha/beta hydrolase"/>
    <property type="match status" value="1"/>
</dbReference>
<evidence type="ECO:0000256" key="2">
    <source>
        <dbReference type="ARBA" id="ARBA00022450"/>
    </source>
</evidence>
<name>A0A4V5PIQ1_9BURK</name>
<keyword evidence="2" id="KW-0596">Phosphopantetheine</keyword>